<reference evidence="3 4" key="1">
    <citation type="submission" date="2022-12" db="EMBL/GenBank/DDBJ databases">
        <title>Chromosome-level genome of Tegillarca granosa.</title>
        <authorList>
            <person name="Kim J."/>
        </authorList>
    </citation>
    <scope>NUCLEOTIDE SEQUENCE [LARGE SCALE GENOMIC DNA]</scope>
    <source>
        <strain evidence="3">Teg-2019</strain>
        <tissue evidence="3">Adductor muscle</tissue>
    </source>
</reference>
<evidence type="ECO:0000313" key="4">
    <source>
        <dbReference type="Proteomes" id="UP001217089"/>
    </source>
</evidence>
<dbReference type="Gene3D" id="3.90.320.10">
    <property type="match status" value="1"/>
</dbReference>
<name>A0ABQ9EZI2_TEGGR</name>
<feature type="compositionally biased region" description="Basic and acidic residues" evidence="1">
    <location>
        <begin position="44"/>
        <end position="57"/>
    </location>
</feature>
<dbReference type="PANTHER" id="PTHR46609:SF8">
    <property type="entry name" value="YQAJ VIRAL RECOMBINASE DOMAIN-CONTAINING PROTEIN"/>
    <property type="match status" value="1"/>
</dbReference>
<dbReference type="InterPro" id="IPR011335">
    <property type="entry name" value="Restrct_endonuc-II-like"/>
</dbReference>
<gene>
    <name evidence="3" type="ORF">KUTeg_011586</name>
</gene>
<feature type="compositionally biased region" description="Basic residues" evidence="1">
    <location>
        <begin position="58"/>
        <end position="67"/>
    </location>
</feature>
<keyword evidence="4" id="KW-1185">Reference proteome</keyword>
<dbReference type="PANTHER" id="PTHR46609">
    <property type="entry name" value="EXONUCLEASE, PHAGE-TYPE/RECB, C-TERMINAL DOMAIN-CONTAINING PROTEIN"/>
    <property type="match status" value="1"/>
</dbReference>
<accession>A0ABQ9EZI2</accession>
<dbReference type="InterPro" id="IPR011604">
    <property type="entry name" value="PDDEXK-like_dom_sf"/>
</dbReference>
<dbReference type="InterPro" id="IPR019080">
    <property type="entry name" value="YqaJ_viral_recombinase"/>
</dbReference>
<dbReference type="Pfam" id="PF09588">
    <property type="entry name" value="YqaJ"/>
    <property type="match status" value="1"/>
</dbReference>
<feature type="domain" description="YqaJ viral recombinase" evidence="2">
    <location>
        <begin position="202"/>
        <end position="269"/>
    </location>
</feature>
<organism evidence="3 4">
    <name type="scientific">Tegillarca granosa</name>
    <name type="common">Malaysian cockle</name>
    <name type="synonym">Anadara granosa</name>
    <dbReference type="NCBI Taxonomy" id="220873"/>
    <lineage>
        <taxon>Eukaryota</taxon>
        <taxon>Metazoa</taxon>
        <taxon>Spiralia</taxon>
        <taxon>Lophotrochozoa</taxon>
        <taxon>Mollusca</taxon>
        <taxon>Bivalvia</taxon>
        <taxon>Autobranchia</taxon>
        <taxon>Pteriomorphia</taxon>
        <taxon>Arcoida</taxon>
        <taxon>Arcoidea</taxon>
        <taxon>Arcidae</taxon>
        <taxon>Tegillarca</taxon>
    </lineage>
</organism>
<evidence type="ECO:0000259" key="2">
    <source>
        <dbReference type="Pfam" id="PF09588"/>
    </source>
</evidence>
<dbReference type="Proteomes" id="UP001217089">
    <property type="component" value="Unassembled WGS sequence"/>
</dbReference>
<dbReference type="InterPro" id="IPR051703">
    <property type="entry name" value="NF-kappa-B_Signaling_Reg"/>
</dbReference>
<proteinExistence type="predicted"/>
<evidence type="ECO:0000313" key="3">
    <source>
        <dbReference type="EMBL" id="KAJ8309721.1"/>
    </source>
</evidence>
<feature type="region of interest" description="Disordered" evidence="1">
    <location>
        <begin position="39"/>
        <end position="67"/>
    </location>
</feature>
<dbReference type="EMBL" id="JARBDR010000640">
    <property type="protein sequence ID" value="KAJ8309721.1"/>
    <property type="molecule type" value="Genomic_DNA"/>
</dbReference>
<evidence type="ECO:0000256" key="1">
    <source>
        <dbReference type="SAM" id="MobiDB-lite"/>
    </source>
</evidence>
<sequence>MVVKSHLKRQHKINEEEAKTIIGATTGIMIPNSKYIPPNGVLPPERDRTVNVESREAAKKKKKKKKKKNEEEVKNIITFEELKFTMARDLKVEMNFETREWLIGRKYKKSGGSVTVTNFLPFIYDFVYKLTFCCRLALMKFINVSSTILAFNFSAILRPLPDNFIWLYRTIGTDTHCIVPNHWFRFLSDIGSLDNGYNRLPEAIQWGIDNESRAKKDYADLKAVLCNNFKIKATGLTLCKTHSFIGASVDGRITDETGTGVLEVKCPFSVGGTNETHMQVSDVIALGNKNFCLENLDEGPRLKRSQNTMHRFKE</sequence>
<protein>
    <recommendedName>
        <fullName evidence="2">YqaJ viral recombinase domain-containing protein</fullName>
    </recommendedName>
</protein>
<dbReference type="SUPFAM" id="SSF52980">
    <property type="entry name" value="Restriction endonuclease-like"/>
    <property type="match status" value="1"/>
</dbReference>
<comment type="caution">
    <text evidence="3">The sequence shown here is derived from an EMBL/GenBank/DDBJ whole genome shotgun (WGS) entry which is preliminary data.</text>
</comment>